<dbReference type="OrthoDB" id="536121at2759"/>
<gene>
    <name evidence="4" type="ORF">GPECTOR_35g936</name>
</gene>
<protein>
    <recommendedName>
        <fullName evidence="3">EF-hand domain-containing protein</fullName>
    </recommendedName>
</protein>
<evidence type="ECO:0000259" key="3">
    <source>
        <dbReference type="PROSITE" id="PS50222"/>
    </source>
</evidence>
<name>A0A150GCF0_GONPE</name>
<sequence length="657" mass="72074">MGASLSSKETSSAEAPLLGDRLSVGSDTGPIPGREKRSELAILLDADHDGKISEEELLVFLHSLVSTQHPLSMEMQNAKDDVIRRRLLRAVAMAMADGQADGADGADSGQPGSGRKVIIGKCFALLLQYGSAPLAPPAQDTELWIALTERYTTMDITLFQHFLGYAANADLEQRFSVRTFVLTYLSFNLLPLWLPFKSSWSKPAASGLARIRFSIYLHQARKLRRQLGLLGLTHGSAASLHASLVLLTWLQFVASWVPLVAYVAKLARAGGDGPFLLAEGLSCWGSVLPIAVLQFLIFSAALKLSCRDFDSLKEQCKVIFQLGNVSAPLPGNDHNGQPYGMTIRALMERIKAKARESFDCSLHTSLNAAMPLLFAVGLELLHRLARFFLVHNLVGREPLALWVLPFEVYGLLYNIWFAYSEPADCAEYLLWMKHISSYFSVLLNREAARAEELPCLNKHTPEELLLWSKLRRYYQSPNPLALRAIEMHLTVVLLSAAAVTAIVSASWAKGALLSFTPENADLQLFVLWVIPCFAYLVVAFVFDVVWSSATGDEYLEGVTALSCEAVSVVEKVAALDGPAGRSLEPEVRAARREQLVETLRIMEVLVRYMQLDAEYITLFGFALDTNLRNAIFTGAVTLLGGAASTLFAMLTSSADGS</sequence>
<evidence type="ECO:0000313" key="5">
    <source>
        <dbReference type="Proteomes" id="UP000075714"/>
    </source>
</evidence>
<dbReference type="InterPro" id="IPR002048">
    <property type="entry name" value="EF_hand_dom"/>
</dbReference>
<feature type="transmembrane region" description="Helical" evidence="2">
    <location>
        <begin position="525"/>
        <end position="546"/>
    </location>
</feature>
<comment type="caution">
    <text evidence="4">The sequence shown here is derived from an EMBL/GenBank/DDBJ whole genome shotgun (WGS) entry which is preliminary data.</text>
</comment>
<keyword evidence="2" id="KW-0472">Membrane</keyword>
<dbReference type="InterPro" id="IPR018247">
    <property type="entry name" value="EF_Hand_1_Ca_BS"/>
</dbReference>
<feature type="compositionally biased region" description="Polar residues" evidence="1">
    <location>
        <begin position="1"/>
        <end position="13"/>
    </location>
</feature>
<dbReference type="EMBL" id="LSYV01000036">
    <property type="protein sequence ID" value="KXZ47498.1"/>
    <property type="molecule type" value="Genomic_DNA"/>
</dbReference>
<dbReference type="PROSITE" id="PS50222">
    <property type="entry name" value="EF_HAND_2"/>
    <property type="match status" value="1"/>
</dbReference>
<dbReference type="PROSITE" id="PS00018">
    <property type="entry name" value="EF_HAND_1"/>
    <property type="match status" value="1"/>
</dbReference>
<keyword evidence="5" id="KW-1185">Reference proteome</keyword>
<feature type="domain" description="EF-hand" evidence="3">
    <location>
        <begin position="43"/>
        <end position="67"/>
    </location>
</feature>
<keyword evidence="2" id="KW-1133">Transmembrane helix</keyword>
<dbReference type="GO" id="GO:0005509">
    <property type="term" value="F:calcium ion binding"/>
    <property type="evidence" value="ECO:0007669"/>
    <property type="project" value="InterPro"/>
</dbReference>
<dbReference type="AlphaFoldDB" id="A0A150GCF0"/>
<organism evidence="4 5">
    <name type="scientific">Gonium pectorale</name>
    <name type="common">Green alga</name>
    <dbReference type="NCBI Taxonomy" id="33097"/>
    <lineage>
        <taxon>Eukaryota</taxon>
        <taxon>Viridiplantae</taxon>
        <taxon>Chlorophyta</taxon>
        <taxon>core chlorophytes</taxon>
        <taxon>Chlorophyceae</taxon>
        <taxon>CS clade</taxon>
        <taxon>Chlamydomonadales</taxon>
        <taxon>Volvocaceae</taxon>
        <taxon>Gonium</taxon>
    </lineage>
</organism>
<proteinExistence type="predicted"/>
<evidence type="ECO:0000313" key="4">
    <source>
        <dbReference type="EMBL" id="KXZ47498.1"/>
    </source>
</evidence>
<accession>A0A150GCF0</accession>
<reference evidence="5" key="1">
    <citation type="journal article" date="2016" name="Nat. Commun.">
        <title>The Gonium pectorale genome demonstrates co-option of cell cycle regulation during the evolution of multicellularity.</title>
        <authorList>
            <person name="Hanschen E.R."/>
            <person name="Marriage T.N."/>
            <person name="Ferris P.J."/>
            <person name="Hamaji T."/>
            <person name="Toyoda A."/>
            <person name="Fujiyama A."/>
            <person name="Neme R."/>
            <person name="Noguchi H."/>
            <person name="Minakuchi Y."/>
            <person name="Suzuki M."/>
            <person name="Kawai-Toyooka H."/>
            <person name="Smith D.R."/>
            <person name="Sparks H."/>
            <person name="Anderson J."/>
            <person name="Bakaric R."/>
            <person name="Luria V."/>
            <person name="Karger A."/>
            <person name="Kirschner M.W."/>
            <person name="Durand P.M."/>
            <person name="Michod R.E."/>
            <person name="Nozaki H."/>
            <person name="Olson B.J."/>
        </authorList>
    </citation>
    <scope>NUCLEOTIDE SEQUENCE [LARGE SCALE GENOMIC DNA]</scope>
    <source>
        <strain evidence="5">NIES-2863</strain>
    </source>
</reference>
<feature type="transmembrane region" description="Helical" evidence="2">
    <location>
        <begin position="630"/>
        <end position="650"/>
    </location>
</feature>
<evidence type="ECO:0000256" key="1">
    <source>
        <dbReference type="SAM" id="MobiDB-lite"/>
    </source>
</evidence>
<feature type="region of interest" description="Disordered" evidence="1">
    <location>
        <begin position="1"/>
        <end position="33"/>
    </location>
</feature>
<feature type="transmembrane region" description="Helical" evidence="2">
    <location>
        <begin position="480"/>
        <end position="505"/>
    </location>
</feature>
<keyword evidence="2" id="KW-0812">Transmembrane</keyword>
<evidence type="ECO:0000256" key="2">
    <source>
        <dbReference type="SAM" id="Phobius"/>
    </source>
</evidence>
<dbReference type="Proteomes" id="UP000075714">
    <property type="component" value="Unassembled WGS sequence"/>
</dbReference>